<accession>A0ABQ8HHL0</accession>
<evidence type="ECO:0000313" key="3">
    <source>
        <dbReference type="EMBL" id="KAH7560555.1"/>
    </source>
</evidence>
<feature type="transmembrane region" description="Helical" evidence="1">
    <location>
        <begin position="103"/>
        <end position="123"/>
    </location>
</feature>
<sequence>MDMKKISCTVLIVAASMTSVALASRDVLAPAPAPAGEASGASAAVGSLLFFTNLLANMEMKMLFCAILLVVAASMSNVALASSREALAPAPGPDAAASGSANVLPAVGSLVGASILSVLALCFQ</sequence>
<dbReference type="Proteomes" id="UP000827721">
    <property type="component" value="Unassembled WGS sequence"/>
</dbReference>
<protein>
    <submittedName>
        <fullName evidence="3">Uncharacterized protein</fullName>
    </submittedName>
</protein>
<keyword evidence="2" id="KW-0732">Signal</keyword>
<evidence type="ECO:0000256" key="1">
    <source>
        <dbReference type="SAM" id="Phobius"/>
    </source>
</evidence>
<dbReference type="PANTHER" id="PTHR34672:SF2">
    <property type="entry name" value="ARABINOGALACTAN PROTEIN 23"/>
    <property type="match status" value="1"/>
</dbReference>
<gene>
    <name evidence="3" type="ORF">JRO89_XS10G0042700</name>
</gene>
<keyword evidence="1" id="KW-0472">Membrane</keyword>
<keyword evidence="1" id="KW-0812">Transmembrane</keyword>
<reference evidence="3 4" key="1">
    <citation type="submission" date="2021-02" db="EMBL/GenBank/DDBJ databases">
        <title>Plant Genome Project.</title>
        <authorList>
            <person name="Zhang R.-G."/>
        </authorList>
    </citation>
    <scope>NUCLEOTIDE SEQUENCE [LARGE SCALE GENOMIC DNA]</scope>
    <source>
        <tissue evidence="3">Leaves</tissue>
    </source>
</reference>
<proteinExistence type="predicted"/>
<dbReference type="EMBL" id="JAFEMO010000010">
    <property type="protein sequence ID" value="KAH7560555.1"/>
    <property type="molecule type" value="Genomic_DNA"/>
</dbReference>
<dbReference type="InterPro" id="IPR044702">
    <property type="entry name" value="AGP23/40"/>
</dbReference>
<keyword evidence="1" id="KW-1133">Transmembrane helix</keyword>
<comment type="caution">
    <text evidence="3">The sequence shown here is derived from an EMBL/GenBank/DDBJ whole genome shotgun (WGS) entry which is preliminary data.</text>
</comment>
<evidence type="ECO:0000256" key="2">
    <source>
        <dbReference type="SAM" id="SignalP"/>
    </source>
</evidence>
<feature type="transmembrane region" description="Helical" evidence="1">
    <location>
        <begin position="63"/>
        <end position="83"/>
    </location>
</feature>
<name>A0ABQ8HHL0_9ROSI</name>
<dbReference type="PANTHER" id="PTHR34672">
    <property type="entry name" value="POLLEN-SPECIFIC ARABINOGALACTA PROTEIN BAN102"/>
    <property type="match status" value="1"/>
</dbReference>
<feature type="transmembrane region" description="Helical" evidence="1">
    <location>
        <begin position="39"/>
        <end position="56"/>
    </location>
</feature>
<organism evidence="3 4">
    <name type="scientific">Xanthoceras sorbifolium</name>
    <dbReference type="NCBI Taxonomy" id="99658"/>
    <lineage>
        <taxon>Eukaryota</taxon>
        <taxon>Viridiplantae</taxon>
        <taxon>Streptophyta</taxon>
        <taxon>Embryophyta</taxon>
        <taxon>Tracheophyta</taxon>
        <taxon>Spermatophyta</taxon>
        <taxon>Magnoliopsida</taxon>
        <taxon>eudicotyledons</taxon>
        <taxon>Gunneridae</taxon>
        <taxon>Pentapetalae</taxon>
        <taxon>rosids</taxon>
        <taxon>malvids</taxon>
        <taxon>Sapindales</taxon>
        <taxon>Sapindaceae</taxon>
        <taxon>Xanthoceroideae</taxon>
        <taxon>Xanthoceras</taxon>
    </lineage>
</organism>
<feature type="signal peptide" evidence="2">
    <location>
        <begin position="1"/>
        <end position="23"/>
    </location>
</feature>
<evidence type="ECO:0000313" key="4">
    <source>
        <dbReference type="Proteomes" id="UP000827721"/>
    </source>
</evidence>
<keyword evidence="4" id="KW-1185">Reference proteome</keyword>
<feature type="chain" id="PRO_5045475061" evidence="2">
    <location>
        <begin position="24"/>
        <end position="124"/>
    </location>
</feature>